<dbReference type="Proteomes" id="UP000772434">
    <property type="component" value="Unassembled WGS sequence"/>
</dbReference>
<sequence>MVPTPTRNSTFKFEIDGILVNTSSSVQQTFAKAVSPNSSHTRRISPRSSSALSQPKQYVPYNASTANTVIEFSVLVVSTHFPPTLNTSDRTSPSLVKSFSFSSPSNDPLGTERRWVGFWVDLRSPGFSVAMDIDGTSVDTAIATEMGPSALAAKTRIEGCWR</sequence>
<protein>
    <submittedName>
        <fullName evidence="2">Uncharacterized protein</fullName>
    </submittedName>
</protein>
<organism evidence="2 3">
    <name type="scientific">Rhodocollybia butyracea</name>
    <dbReference type="NCBI Taxonomy" id="206335"/>
    <lineage>
        <taxon>Eukaryota</taxon>
        <taxon>Fungi</taxon>
        <taxon>Dikarya</taxon>
        <taxon>Basidiomycota</taxon>
        <taxon>Agaricomycotina</taxon>
        <taxon>Agaricomycetes</taxon>
        <taxon>Agaricomycetidae</taxon>
        <taxon>Agaricales</taxon>
        <taxon>Marasmiineae</taxon>
        <taxon>Omphalotaceae</taxon>
        <taxon>Rhodocollybia</taxon>
    </lineage>
</organism>
<dbReference type="EMBL" id="JADNRY010000078">
    <property type="protein sequence ID" value="KAF9067054.1"/>
    <property type="molecule type" value="Genomic_DNA"/>
</dbReference>
<feature type="region of interest" description="Disordered" evidence="1">
    <location>
        <begin position="32"/>
        <end position="51"/>
    </location>
</feature>
<keyword evidence="3" id="KW-1185">Reference proteome</keyword>
<accession>A0A9P5U5U3</accession>
<reference evidence="2" key="1">
    <citation type="submission" date="2020-11" db="EMBL/GenBank/DDBJ databases">
        <authorList>
            <consortium name="DOE Joint Genome Institute"/>
            <person name="Ahrendt S."/>
            <person name="Riley R."/>
            <person name="Andreopoulos W."/>
            <person name="Labutti K."/>
            <person name="Pangilinan J."/>
            <person name="Ruiz-Duenas F.J."/>
            <person name="Barrasa J.M."/>
            <person name="Sanchez-Garcia M."/>
            <person name="Camarero S."/>
            <person name="Miyauchi S."/>
            <person name="Serrano A."/>
            <person name="Linde D."/>
            <person name="Babiker R."/>
            <person name="Drula E."/>
            <person name="Ayuso-Fernandez I."/>
            <person name="Pacheco R."/>
            <person name="Padilla G."/>
            <person name="Ferreira P."/>
            <person name="Barriuso J."/>
            <person name="Kellner H."/>
            <person name="Castanera R."/>
            <person name="Alfaro M."/>
            <person name="Ramirez L."/>
            <person name="Pisabarro A.G."/>
            <person name="Kuo A."/>
            <person name="Tritt A."/>
            <person name="Lipzen A."/>
            <person name="He G."/>
            <person name="Yan M."/>
            <person name="Ng V."/>
            <person name="Cullen D."/>
            <person name="Martin F."/>
            <person name="Rosso M.-N."/>
            <person name="Henrissat B."/>
            <person name="Hibbett D."/>
            <person name="Martinez A.T."/>
            <person name="Grigoriev I.V."/>
        </authorList>
    </citation>
    <scope>NUCLEOTIDE SEQUENCE</scope>
    <source>
        <strain evidence="2">AH 40177</strain>
    </source>
</reference>
<comment type="caution">
    <text evidence="2">The sequence shown here is derived from an EMBL/GenBank/DDBJ whole genome shotgun (WGS) entry which is preliminary data.</text>
</comment>
<name>A0A9P5U5U3_9AGAR</name>
<evidence type="ECO:0000313" key="3">
    <source>
        <dbReference type="Proteomes" id="UP000772434"/>
    </source>
</evidence>
<feature type="region of interest" description="Disordered" evidence="1">
    <location>
        <begin position="87"/>
        <end position="108"/>
    </location>
</feature>
<dbReference type="AlphaFoldDB" id="A0A9P5U5U3"/>
<evidence type="ECO:0000313" key="2">
    <source>
        <dbReference type="EMBL" id="KAF9067054.1"/>
    </source>
</evidence>
<gene>
    <name evidence="2" type="ORF">BDP27DRAFT_940982</name>
</gene>
<feature type="compositionally biased region" description="Low complexity" evidence="1">
    <location>
        <begin position="92"/>
        <end position="105"/>
    </location>
</feature>
<evidence type="ECO:0000256" key="1">
    <source>
        <dbReference type="SAM" id="MobiDB-lite"/>
    </source>
</evidence>
<proteinExistence type="predicted"/>